<gene>
    <name evidence="7" type="ORF">V6M85_03610</name>
</gene>
<evidence type="ECO:0000256" key="5">
    <source>
        <dbReference type="ARBA" id="ARBA00034078"/>
    </source>
</evidence>
<evidence type="ECO:0000256" key="2">
    <source>
        <dbReference type="ARBA" id="ARBA00022723"/>
    </source>
</evidence>
<dbReference type="EMBL" id="CP146016">
    <property type="protein sequence ID" value="WWQ61179.1"/>
    <property type="molecule type" value="Genomic_DNA"/>
</dbReference>
<keyword evidence="2" id="KW-0479">Metal-binding</keyword>
<dbReference type="GO" id="GO:0046872">
    <property type="term" value="F:metal ion binding"/>
    <property type="evidence" value="ECO:0007669"/>
    <property type="project" value="UniProtKB-KW"/>
</dbReference>
<sequence length="106" mass="11833">MASAKKVKLCSISDLNEGDIKGFKVENKNIMVIKFNGKIYVYDALCTHKNCNLVRMGLLKDNKIVCICHSSEFNIESGEPINGLAKKPLIRYDFIIEDGSVNVIIP</sequence>
<keyword evidence="1" id="KW-0001">2Fe-2S</keyword>
<evidence type="ECO:0000256" key="1">
    <source>
        <dbReference type="ARBA" id="ARBA00022714"/>
    </source>
</evidence>
<dbReference type="PANTHER" id="PTHR21496">
    <property type="entry name" value="FERREDOXIN-RELATED"/>
    <property type="match status" value="1"/>
</dbReference>
<evidence type="ECO:0000313" key="8">
    <source>
        <dbReference type="Proteomes" id="UP001432202"/>
    </source>
</evidence>
<dbReference type="Proteomes" id="UP001432202">
    <property type="component" value="Chromosome"/>
</dbReference>
<keyword evidence="8" id="KW-1185">Reference proteome</keyword>
<dbReference type="GeneID" id="89335824"/>
<keyword evidence="3" id="KW-0408">Iron</keyword>
<accession>A0AAX4L2L8</accession>
<organism evidence="7 8">
    <name type="scientific">Sulfolobus tengchongensis</name>
    <dbReference type="NCBI Taxonomy" id="207809"/>
    <lineage>
        <taxon>Archaea</taxon>
        <taxon>Thermoproteota</taxon>
        <taxon>Thermoprotei</taxon>
        <taxon>Sulfolobales</taxon>
        <taxon>Sulfolobaceae</taxon>
        <taxon>Sulfolobus</taxon>
    </lineage>
</organism>
<dbReference type="RefSeq" id="WP_338603086.1">
    <property type="nucleotide sequence ID" value="NZ_CP146016.1"/>
</dbReference>
<dbReference type="PANTHER" id="PTHR21496:SF0">
    <property type="entry name" value="RIESKE DOMAIN-CONTAINING PROTEIN"/>
    <property type="match status" value="1"/>
</dbReference>
<evidence type="ECO:0000313" key="7">
    <source>
        <dbReference type="EMBL" id="WWQ61179.1"/>
    </source>
</evidence>
<dbReference type="InterPro" id="IPR036922">
    <property type="entry name" value="Rieske_2Fe-2S_sf"/>
</dbReference>
<comment type="cofactor">
    <cofactor evidence="5">
        <name>[2Fe-2S] cluster</name>
        <dbReference type="ChEBI" id="CHEBI:190135"/>
    </cofactor>
</comment>
<dbReference type="Gene3D" id="2.102.10.10">
    <property type="entry name" value="Rieske [2Fe-2S] iron-sulphur domain"/>
    <property type="match status" value="1"/>
</dbReference>
<reference evidence="7 8" key="1">
    <citation type="submission" date="2024-02" db="EMBL/GenBank/DDBJ databases">
        <title>STSV induces naive adaptation in Sulfolobus.</title>
        <authorList>
            <person name="Xiang X."/>
            <person name="Song M."/>
        </authorList>
    </citation>
    <scope>NUCLEOTIDE SEQUENCE [LARGE SCALE GENOMIC DNA]</scope>
    <source>
        <strain evidence="7 8">RT2</strain>
    </source>
</reference>
<dbReference type="Pfam" id="PF00355">
    <property type="entry name" value="Rieske"/>
    <property type="match status" value="1"/>
</dbReference>
<dbReference type="AlphaFoldDB" id="A0AAX4L2L8"/>
<keyword evidence="4" id="KW-0411">Iron-sulfur</keyword>
<evidence type="ECO:0000256" key="4">
    <source>
        <dbReference type="ARBA" id="ARBA00023014"/>
    </source>
</evidence>
<name>A0AAX4L2L8_9CREN</name>
<evidence type="ECO:0000256" key="3">
    <source>
        <dbReference type="ARBA" id="ARBA00023004"/>
    </source>
</evidence>
<dbReference type="PROSITE" id="PS51296">
    <property type="entry name" value="RIESKE"/>
    <property type="match status" value="1"/>
</dbReference>
<dbReference type="CDD" id="cd03467">
    <property type="entry name" value="Rieske"/>
    <property type="match status" value="1"/>
</dbReference>
<proteinExistence type="predicted"/>
<dbReference type="GO" id="GO:0051537">
    <property type="term" value="F:2 iron, 2 sulfur cluster binding"/>
    <property type="evidence" value="ECO:0007669"/>
    <property type="project" value="UniProtKB-KW"/>
</dbReference>
<protein>
    <submittedName>
        <fullName evidence="7">Rieske (2Fe-2S) protein</fullName>
    </submittedName>
</protein>
<dbReference type="InterPro" id="IPR017941">
    <property type="entry name" value="Rieske_2Fe-2S"/>
</dbReference>
<feature type="domain" description="Rieske" evidence="6">
    <location>
        <begin position="7"/>
        <end position="103"/>
    </location>
</feature>
<dbReference type="SUPFAM" id="SSF50022">
    <property type="entry name" value="ISP domain"/>
    <property type="match status" value="1"/>
</dbReference>
<evidence type="ECO:0000259" key="6">
    <source>
        <dbReference type="PROSITE" id="PS51296"/>
    </source>
</evidence>